<dbReference type="Pfam" id="PF03600">
    <property type="entry name" value="CitMHS"/>
    <property type="match status" value="1"/>
</dbReference>
<feature type="transmembrane region" description="Helical" evidence="6">
    <location>
        <begin position="441"/>
        <end position="459"/>
    </location>
</feature>
<evidence type="ECO:0000256" key="3">
    <source>
        <dbReference type="ARBA" id="ARBA00022692"/>
    </source>
</evidence>
<feature type="transmembrane region" description="Helical" evidence="6">
    <location>
        <begin position="348"/>
        <end position="367"/>
    </location>
</feature>
<feature type="domain" description="Citrate transporter-like" evidence="7">
    <location>
        <begin position="13"/>
        <end position="440"/>
    </location>
</feature>
<dbReference type="AlphaFoldDB" id="A0A852ZPX8"/>
<sequence>MLALVGTVMIAVFMYLIMGRRLSPMVCLIVVPAAFAVFTGHAAELGTMVGDGITSLAPTAAMLMFAILYFGVMIDAGLFDPIARAVVRFTRNDPLRLLVGTVALVAVVSLDGDGSTTFMITVSALLPIYRRLGMSVVLMTGLAGITNGILNTAPWGGPTARAASALGVDPGEVFVPMLPALGVGLLAVFALAYVIGLRERRRLGRIDLPSAAPAGDSRLLKDAEHAEREPAGVLVGVGAGAGSAGAGSLGAGSPGAGLGGGRRGLAGASAAAAGDAAVDDDVLDPDRPSLRPRLLWFNATLTVALMVLLILGVLPIPVLFMLASAVALMVNYPSLADQRARIVAHSDSILSVVAMVFAAAVFTGVLSGTGMVEAMAQALLSVIPDSMGPYLTIITGLLSIPLTFLMSNDAFYFGVVPVIAETAAAHGISDVEIARASLVGQPVHMLSPLVPAVYVLIGLARVELADHHRFAIKWGALASLVILAAGVLFGTM</sequence>
<evidence type="ECO:0000256" key="1">
    <source>
        <dbReference type="ARBA" id="ARBA00004141"/>
    </source>
</evidence>
<evidence type="ECO:0000256" key="5">
    <source>
        <dbReference type="ARBA" id="ARBA00023136"/>
    </source>
</evidence>
<dbReference type="RefSeq" id="WP_179812580.1">
    <property type="nucleotide sequence ID" value="NZ_JACBZD010000001.1"/>
</dbReference>
<dbReference type="Proteomes" id="UP000567795">
    <property type="component" value="Unassembled WGS sequence"/>
</dbReference>
<evidence type="ECO:0000256" key="4">
    <source>
        <dbReference type="ARBA" id="ARBA00022989"/>
    </source>
</evidence>
<dbReference type="InterPro" id="IPR014738">
    <property type="entry name" value="Citrate_transporter"/>
</dbReference>
<dbReference type="GO" id="GO:0016020">
    <property type="term" value="C:membrane"/>
    <property type="evidence" value="ECO:0007669"/>
    <property type="project" value="UniProtKB-SubCell"/>
</dbReference>
<feature type="transmembrane region" description="Helical" evidence="6">
    <location>
        <begin position="318"/>
        <end position="336"/>
    </location>
</feature>
<keyword evidence="9" id="KW-1185">Reference proteome</keyword>
<gene>
    <name evidence="8" type="ORF">FHU37_000490</name>
</gene>
<feature type="transmembrane region" description="Helical" evidence="6">
    <location>
        <begin position="52"/>
        <end position="74"/>
    </location>
</feature>
<proteinExistence type="predicted"/>
<dbReference type="EMBL" id="JACBZD010000001">
    <property type="protein sequence ID" value="NYI03547.1"/>
    <property type="molecule type" value="Genomic_DNA"/>
</dbReference>
<feature type="transmembrane region" description="Helical" evidence="6">
    <location>
        <begin position="173"/>
        <end position="195"/>
    </location>
</feature>
<evidence type="ECO:0000313" key="8">
    <source>
        <dbReference type="EMBL" id="NYI03547.1"/>
    </source>
</evidence>
<feature type="transmembrane region" description="Helical" evidence="6">
    <location>
        <begin position="410"/>
        <end position="429"/>
    </location>
</feature>
<dbReference type="InterPro" id="IPR004680">
    <property type="entry name" value="Cit_transptr-like_dom"/>
</dbReference>
<feature type="transmembrane region" description="Helical" evidence="6">
    <location>
        <begin position="132"/>
        <end position="153"/>
    </location>
</feature>
<feature type="transmembrane region" description="Helical" evidence="6">
    <location>
        <begin position="387"/>
        <end position="405"/>
    </location>
</feature>
<name>A0A852ZPX8_9ACTN</name>
<organism evidence="8 9">
    <name type="scientific">Allostreptomyces psammosilenae</name>
    <dbReference type="NCBI Taxonomy" id="1892865"/>
    <lineage>
        <taxon>Bacteria</taxon>
        <taxon>Bacillati</taxon>
        <taxon>Actinomycetota</taxon>
        <taxon>Actinomycetes</taxon>
        <taxon>Kitasatosporales</taxon>
        <taxon>Streptomycetaceae</taxon>
        <taxon>Allostreptomyces</taxon>
    </lineage>
</organism>
<dbReference type="GO" id="GO:0015137">
    <property type="term" value="F:citrate transmembrane transporter activity"/>
    <property type="evidence" value="ECO:0007669"/>
    <property type="project" value="InterPro"/>
</dbReference>
<protein>
    <submittedName>
        <fullName evidence="8">CitMHS family citrate-Mg2+:H+ or citrate-Ca2+:H+ symporter</fullName>
    </submittedName>
</protein>
<comment type="caution">
    <text evidence="8">The sequence shown here is derived from an EMBL/GenBank/DDBJ whole genome shotgun (WGS) entry which is preliminary data.</text>
</comment>
<comment type="subcellular location">
    <subcellularLocation>
        <location evidence="1">Membrane</location>
        <topology evidence="1">Multi-pass membrane protein</topology>
    </subcellularLocation>
</comment>
<feature type="transmembrane region" description="Helical" evidence="6">
    <location>
        <begin position="471"/>
        <end position="490"/>
    </location>
</feature>
<feature type="transmembrane region" description="Helical" evidence="6">
    <location>
        <begin position="294"/>
        <end position="312"/>
    </location>
</feature>
<reference evidence="8 9" key="1">
    <citation type="submission" date="2020-07" db="EMBL/GenBank/DDBJ databases">
        <title>Sequencing the genomes of 1000 actinobacteria strains.</title>
        <authorList>
            <person name="Klenk H.-P."/>
        </authorList>
    </citation>
    <scope>NUCLEOTIDE SEQUENCE [LARGE SCALE GENOMIC DNA]</scope>
    <source>
        <strain evidence="8 9">DSM 42178</strain>
    </source>
</reference>
<evidence type="ECO:0000256" key="2">
    <source>
        <dbReference type="ARBA" id="ARBA00022448"/>
    </source>
</evidence>
<keyword evidence="5 6" id="KW-0472">Membrane</keyword>
<evidence type="ECO:0000313" key="9">
    <source>
        <dbReference type="Proteomes" id="UP000567795"/>
    </source>
</evidence>
<dbReference type="NCBIfam" id="TIGR00784">
    <property type="entry name" value="citMHS"/>
    <property type="match status" value="2"/>
</dbReference>
<keyword evidence="3 6" id="KW-0812">Transmembrane</keyword>
<accession>A0A852ZPX8</accession>
<evidence type="ECO:0000259" key="7">
    <source>
        <dbReference type="Pfam" id="PF03600"/>
    </source>
</evidence>
<keyword evidence="2" id="KW-0813">Transport</keyword>
<evidence type="ECO:0000256" key="6">
    <source>
        <dbReference type="SAM" id="Phobius"/>
    </source>
</evidence>
<keyword evidence="4 6" id="KW-1133">Transmembrane helix</keyword>